<dbReference type="EMBL" id="JAOYFB010000007">
    <property type="protein sequence ID" value="KAK4017502.1"/>
    <property type="molecule type" value="Genomic_DNA"/>
</dbReference>
<keyword evidence="2" id="KW-1185">Reference proteome</keyword>
<evidence type="ECO:0000313" key="1">
    <source>
        <dbReference type="EMBL" id="KAK4017502.1"/>
    </source>
</evidence>
<proteinExistence type="predicted"/>
<name>A0ABQ9ZX68_9CRUS</name>
<organism evidence="1 2">
    <name type="scientific">Daphnia magna</name>
    <dbReference type="NCBI Taxonomy" id="35525"/>
    <lineage>
        <taxon>Eukaryota</taxon>
        <taxon>Metazoa</taxon>
        <taxon>Ecdysozoa</taxon>
        <taxon>Arthropoda</taxon>
        <taxon>Crustacea</taxon>
        <taxon>Branchiopoda</taxon>
        <taxon>Diplostraca</taxon>
        <taxon>Cladocera</taxon>
        <taxon>Anomopoda</taxon>
        <taxon>Daphniidae</taxon>
        <taxon>Daphnia</taxon>
    </lineage>
</organism>
<dbReference type="Proteomes" id="UP001234178">
    <property type="component" value="Unassembled WGS sequence"/>
</dbReference>
<sequence length="183" mass="20888">MSPASDIQERGVDIAALNDSIARHHGEKFNVSFVSSNYSLGSDEEDLATARYVESTYRIPSPRDREYRCPTLEWKGSETDAWSEEGEDWPRSSTSKLDEKWIGFPVEVAGGAEFCNPSDETFHHQHQHAHQIATNSLQHFLLPGCEANFIININMLIRLQQILFNIFISRLIFRNHITNSNHS</sequence>
<protein>
    <submittedName>
        <fullName evidence="1">Uncharacterized protein</fullName>
    </submittedName>
</protein>
<reference evidence="1 2" key="1">
    <citation type="journal article" date="2023" name="Nucleic Acids Res.">
        <title>The hologenome of Daphnia magna reveals possible DNA methylation and microbiome-mediated evolution of the host genome.</title>
        <authorList>
            <person name="Chaturvedi A."/>
            <person name="Li X."/>
            <person name="Dhandapani V."/>
            <person name="Marshall H."/>
            <person name="Kissane S."/>
            <person name="Cuenca-Cambronero M."/>
            <person name="Asole G."/>
            <person name="Calvet F."/>
            <person name="Ruiz-Romero M."/>
            <person name="Marangio P."/>
            <person name="Guigo R."/>
            <person name="Rago D."/>
            <person name="Mirbahai L."/>
            <person name="Eastwood N."/>
            <person name="Colbourne J.K."/>
            <person name="Zhou J."/>
            <person name="Mallon E."/>
            <person name="Orsini L."/>
        </authorList>
    </citation>
    <scope>NUCLEOTIDE SEQUENCE [LARGE SCALE GENOMIC DNA]</scope>
    <source>
        <strain evidence="1">LRV0_1</strain>
    </source>
</reference>
<comment type="caution">
    <text evidence="1">The sequence shown here is derived from an EMBL/GenBank/DDBJ whole genome shotgun (WGS) entry which is preliminary data.</text>
</comment>
<evidence type="ECO:0000313" key="2">
    <source>
        <dbReference type="Proteomes" id="UP001234178"/>
    </source>
</evidence>
<gene>
    <name evidence="1" type="ORF">OUZ56_032915</name>
</gene>
<accession>A0ABQ9ZX68</accession>